<reference evidence="10" key="1">
    <citation type="journal article" date="2019" name="Int. J. Syst. Evol. Microbiol.">
        <title>The Global Catalogue of Microorganisms (GCM) 10K type strain sequencing project: providing services to taxonomists for standard genome sequencing and annotation.</title>
        <authorList>
            <consortium name="The Broad Institute Genomics Platform"/>
            <consortium name="The Broad Institute Genome Sequencing Center for Infectious Disease"/>
            <person name="Wu L."/>
            <person name="Ma J."/>
        </authorList>
    </citation>
    <scope>NUCLEOTIDE SEQUENCE [LARGE SCALE GENOMIC DNA]</scope>
    <source>
        <strain evidence="10">JCM 16916</strain>
    </source>
</reference>
<comment type="caution">
    <text evidence="9">The sequence shown here is derived from an EMBL/GenBank/DDBJ whole genome shotgun (WGS) entry which is preliminary data.</text>
</comment>
<feature type="domain" description="Helicase C-terminal" evidence="8">
    <location>
        <begin position="417"/>
        <end position="590"/>
    </location>
</feature>
<feature type="coiled-coil region" evidence="5">
    <location>
        <begin position="867"/>
        <end position="924"/>
    </location>
</feature>
<evidence type="ECO:0000256" key="2">
    <source>
        <dbReference type="ARBA" id="ARBA00022801"/>
    </source>
</evidence>
<evidence type="ECO:0000259" key="8">
    <source>
        <dbReference type="PROSITE" id="PS51194"/>
    </source>
</evidence>
<dbReference type="SMART" id="SM00487">
    <property type="entry name" value="DEXDc"/>
    <property type="match status" value="1"/>
</dbReference>
<dbReference type="PROSITE" id="PS51192">
    <property type="entry name" value="HELICASE_ATP_BIND_1"/>
    <property type="match status" value="1"/>
</dbReference>
<dbReference type="Gene3D" id="3.40.50.10810">
    <property type="entry name" value="Tandem AAA-ATPase domain"/>
    <property type="match status" value="1"/>
</dbReference>
<dbReference type="CDD" id="cd18011">
    <property type="entry name" value="DEXDc_RapA"/>
    <property type="match status" value="1"/>
</dbReference>
<evidence type="ECO:0000256" key="1">
    <source>
        <dbReference type="ARBA" id="ARBA00022741"/>
    </source>
</evidence>
<dbReference type="CDD" id="cd18793">
    <property type="entry name" value="SF2_C_SNF"/>
    <property type="match status" value="1"/>
</dbReference>
<proteinExistence type="predicted"/>
<evidence type="ECO:0000256" key="6">
    <source>
        <dbReference type="SAM" id="MobiDB-lite"/>
    </source>
</evidence>
<dbReference type="SMART" id="SM00490">
    <property type="entry name" value="HELICc"/>
    <property type="match status" value="1"/>
</dbReference>
<feature type="domain" description="Helicase ATP-binding" evidence="7">
    <location>
        <begin position="50"/>
        <end position="216"/>
    </location>
</feature>
<dbReference type="RefSeq" id="WP_344758198.1">
    <property type="nucleotide sequence ID" value="NZ_BAAAZU010000001.1"/>
</dbReference>
<dbReference type="Gene3D" id="3.40.50.300">
    <property type="entry name" value="P-loop containing nucleotide triphosphate hydrolases"/>
    <property type="match status" value="1"/>
</dbReference>
<organism evidence="9 10">
    <name type="scientific">Luteimonas lutimaris</name>
    <dbReference type="NCBI Taxonomy" id="698645"/>
    <lineage>
        <taxon>Bacteria</taxon>
        <taxon>Pseudomonadati</taxon>
        <taxon>Pseudomonadota</taxon>
        <taxon>Gammaproteobacteria</taxon>
        <taxon>Lysobacterales</taxon>
        <taxon>Lysobacteraceae</taxon>
        <taxon>Luteimonas</taxon>
    </lineage>
</organism>
<dbReference type="InterPro" id="IPR057342">
    <property type="entry name" value="DEXDc_RapA"/>
</dbReference>
<keyword evidence="10" id="KW-1185">Reference proteome</keyword>
<name>A0ABP7M7H2_9GAMM</name>
<dbReference type="Proteomes" id="UP001501727">
    <property type="component" value="Unassembled WGS sequence"/>
</dbReference>
<dbReference type="InterPro" id="IPR000330">
    <property type="entry name" value="SNF2_N"/>
</dbReference>
<keyword evidence="2" id="KW-0378">Hydrolase</keyword>
<evidence type="ECO:0000313" key="9">
    <source>
        <dbReference type="EMBL" id="GAA3913912.1"/>
    </source>
</evidence>
<dbReference type="PANTHER" id="PTHR10799">
    <property type="entry name" value="SNF2/RAD54 HELICASE FAMILY"/>
    <property type="match status" value="1"/>
</dbReference>
<feature type="compositionally biased region" description="Acidic residues" evidence="6">
    <location>
        <begin position="356"/>
        <end position="375"/>
    </location>
</feature>
<sequence length="957" mass="108496">MIETTDVQAKYFAWELTRKRRGGEVDRIGPSLFDAAVDLNPHQIEAALFALDNPLSKGVLLADEVGLGKTIEAALVLGQYWAERRRRLIVICPASLRKQWANELAEKFHLPTQVLDAKTWKQARKDGIYNPFDQDVISIVSIHFAARMEKVVGAIPWDLAVIDEAHKLRNAYRESHRTGHAIKRALAGVRKVLLTATPLQNSLLELYGLSTLIDEHLFGDRVSFRSRFMRGDEGVPALRHRLTMFSKRTLRRDVLEYVQYTERKALTFPFSPGEDEQRVYDLVSGYLLREDSYGIPTRQRHLVGLVVRKLLASSTEAVVATLEAIRARLKRLEDDQAEQEDWLTKLIEDEDLDSDAIDEDETSFDDDGGLPEPEPEIDREKLRAEIVELEQYIGLARGVREDRKSHALLKGLEAGFSHMAAIGAARKAVIFTESVRTQDYLARFLERHGHAGRVVKFSGRASDPAVNGIYQSWLSTHRGSDRVTGSPAIDRRTAVIDHFREQADILIATEAGAEGINLQFCSLVVNYDLPWNPQRVEQRIGRCHRYGQKHDVVVVNFLNQRNAADQRVLELLSEKFQLFDGVFGASDEILGRIESGVDIERRIGSIYETCRTPAEIEAAFAKLRSELEEQIHDRMRETEEALLATFDATVVERLRLNREEAISQLDRIGRLFWRLTRHVLEDAASFDDSTLSFELPTAPVASVPTGKYHLIRKGQPPPEDGHVHRLSHPLGEHVLDTARRYDTATAELTFDLGSAPQRIAALEQLSSRSGWLELNLLQLESFQLEEHLVFSAQADDGSWLDEEACQRLLELSGAAWGGVAEVAQTPPGFAANVRRQIEAALAKALEENDTYFQAEREKLDRWADDQLLAAEQTLHDTKARLKDAKRRSRAASTVEEQAAIQEEIKALERQQRRQRQEIFDVEDEIEARRDALIAALEQRLNQSSSSVPLFRIRWRLT</sequence>
<keyword evidence="3" id="KW-0347">Helicase</keyword>
<feature type="region of interest" description="Disordered" evidence="6">
    <location>
        <begin position="356"/>
        <end position="376"/>
    </location>
</feature>
<dbReference type="PROSITE" id="PS51194">
    <property type="entry name" value="HELICASE_CTER"/>
    <property type="match status" value="1"/>
</dbReference>
<dbReference type="InterPro" id="IPR014001">
    <property type="entry name" value="Helicase_ATP-bd"/>
</dbReference>
<gene>
    <name evidence="9" type="ORF">GCM10022229_03550</name>
</gene>
<dbReference type="InterPro" id="IPR049730">
    <property type="entry name" value="SNF2/RAD54-like_C"/>
</dbReference>
<evidence type="ECO:0000259" key="7">
    <source>
        <dbReference type="PROSITE" id="PS51192"/>
    </source>
</evidence>
<keyword evidence="1" id="KW-0547">Nucleotide-binding</keyword>
<evidence type="ECO:0000256" key="3">
    <source>
        <dbReference type="ARBA" id="ARBA00022806"/>
    </source>
</evidence>
<accession>A0ABP7M7H2</accession>
<evidence type="ECO:0000313" key="10">
    <source>
        <dbReference type="Proteomes" id="UP001501727"/>
    </source>
</evidence>
<dbReference type="EMBL" id="BAAAZU010000001">
    <property type="protein sequence ID" value="GAA3913912.1"/>
    <property type="molecule type" value="Genomic_DNA"/>
</dbReference>
<protein>
    <submittedName>
        <fullName evidence="9">SNF2-related protein</fullName>
    </submittedName>
</protein>
<dbReference type="SUPFAM" id="SSF52540">
    <property type="entry name" value="P-loop containing nucleoside triphosphate hydrolases"/>
    <property type="match status" value="2"/>
</dbReference>
<keyword evidence="5" id="KW-0175">Coiled coil</keyword>
<dbReference type="Pfam" id="PF00176">
    <property type="entry name" value="SNF2-rel_dom"/>
    <property type="match status" value="1"/>
</dbReference>
<dbReference type="InterPro" id="IPR027417">
    <property type="entry name" value="P-loop_NTPase"/>
</dbReference>
<evidence type="ECO:0000256" key="4">
    <source>
        <dbReference type="ARBA" id="ARBA00022840"/>
    </source>
</evidence>
<dbReference type="InterPro" id="IPR038718">
    <property type="entry name" value="SNF2-like_sf"/>
</dbReference>
<dbReference type="Pfam" id="PF00271">
    <property type="entry name" value="Helicase_C"/>
    <property type="match status" value="1"/>
</dbReference>
<keyword evidence="4" id="KW-0067">ATP-binding</keyword>
<evidence type="ECO:0000256" key="5">
    <source>
        <dbReference type="SAM" id="Coils"/>
    </source>
</evidence>
<dbReference type="InterPro" id="IPR001650">
    <property type="entry name" value="Helicase_C-like"/>
</dbReference>